<comment type="caution">
    <text evidence="1">The sequence shown here is derived from an EMBL/GenBank/DDBJ whole genome shotgun (WGS) entry which is preliminary data.</text>
</comment>
<evidence type="ECO:0000313" key="2">
    <source>
        <dbReference type="Proteomes" id="UP001595882"/>
    </source>
</evidence>
<accession>A0ABV8WY74</accession>
<gene>
    <name evidence="1" type="ORF">ACFOY7_09595</name>
</gene>
<sequence length="181" mass="20084">MPYEMTEWVDDIVDPTNGEVLQEGTRYTAARANHFEKGIYDAHEKNDEQDNQIRRIQALLEIDGRVPGNSGAFYDLLEGSFSRAIRQTNTAILLNSITAGATQIDVDDGLAFEDNTQVTIYDNENIEDVIVSSVDGDTLSVQPLVNSYKKGARIERSNVKVGNGLMTFGTWGTYTISEVIE</sequence>
<protein>
    <submittedName>
        <fullName evidence="1">Uncharacterized protein</fullName>
    </submittedName>
</protein>
<keyword evidence="2" id="KW-1185">Reference proteome</keyword>
<proteinExistence type="predicted"/>
<dbReference type="RefSeq" id="WP_390251763.1">
    <property type="nucleotide sequence ID" value="NZ_JBHSDT010000004.1"/>
</dbReference>
<organism evidence="1 2">
    <name type="scientific">Gracilibacillus xinjiangensis</name>
    <dbReference type="NCBI Taxonomy" id="1193282"/>
    <lineage>
        <taxon>Bacteria</taxon>
        <taxon>Bacillati</taxon>
        <taxon>Bacillota</taxon>
        <taxon>Bacilli</taxon>
        <taxon>Bacillales</taxon>
        <taxon>Bacillaceae</taxon>
        <taxon>Gracilibacillus</taxon>
    </lineage>
</organism>
<reference evidence="2" key="1">
    <citation type="journal article" date="2019" name="Int. J. Syst. Evol. Microbiol.">
        <title>The Global Catalogue of Microorganisms (GCM) 10K type strain sequencing project: providing services to taxonomists for standard genome sequencing and annotation.</title>
        <authorList>
            <consortium name="The Broad Institute Genomics Platform"/>
            <consortium name="The Broad Institute Genome Sequencing Center for Infectious Disease"/>
            <person name="Wu L."/>
            <person name="Ma J."/>
        </authorList>
    </citation>
    <scope>NUCLEOTIDE SEQUENCE [LARGE SCALE GENOMIC DNA]</scope>
    <source>
        <strain evidence="2">CCUG 37865</strain>
    </source>
</reference>
<dbReference type="Proteomes" id="UP001595882">
    <property type="component" value="Unassembled WGS sequence"/>
</dbReference>
<evidence type="ECO:0000313" key="1">
    <source>
        <dbReference type="EMBL" id="MFC4403331.1"/>
    </source>
</evidence>
<dbReference type="EMBL" id="JBHSDT010000004">
    <property type="protein sequence ID" value="MFC4403331.1"/>
    <property type="molecule type" value="Genomic_DNA"/>
</dbReference>
<name>A0ABV8WY74_9BACI</name>